<dbReference type="OrthoDB" id="7857417at2"/>
<keyword evidence="1" id="KW-0472">Membrane</keyword>
<dbReference type="AlphaFoldDB" id="A0A3S9N001"/>
<sequence length="228" mass="25927">MLKTIKVYYKELLSQTLFLLLLFVGIDALYAVLHVAHMAGYVFLDEFLVNTERGYAEVYQYTKEFFCAYLLLYGAIQYKSIQRLAWGLLFLYFFFDDSVQIHENTDKWFGEFINIPAVGSLPKEGVWQLLTGFFLLGVASLMIWLSTKYKESRSFKPQSMALILCVLGLGGFAVVFDAIHALFKGDGQLDSLLALIEDAGEMACVSLSLWVIFTDIIEQRFGIIKKAP</sequence>
<keyword evidence="3" id="KW-1185">Reference proteome</keyword>
<dbReference type="KEGG" id="noj:EJ995_10805"/>
<evidence type="ECO:0000313" key="2">
    <source>
        <dbReference type="EMBL" id="AZQ44704.1"/>
    </source>
</evidence>
<accession>A0A3S9N001</accession>
<proteinExistence type="predicted"/>
<keyword evidence="1" id="KW-1133">Transmembrane helix</keyword>
<feature type="transmembrane region" description="Helical" evidence="1">
    <location>
        <begin position="159"/>
        <end position="179"/>
    </location>
</feature>
<evidence type="ECO:0000256" key="1">
    <source>
        <dbReference type="SAM" id="Phobius"/>
    </source>
</evidence>
<name>A0A3S9N001_9FLAO</name>
<organism evidence="2 3">
    <name type="scientific">Nonlabens ponticola</name>
    <dbReference type="NCBI Taxonomy" id="2496866"/>
    <lineage>
        <taxon>Bacteria</taxon>
        <taxon>Pseudomonadati</taxon>
        <taxon>Bacteroidota</taxon>
        <taxon>Flavobacteriia</taxon>
        <taxon>Flavobacteriales</taxon>
        <taxon>Flavobacteriaceae</taxon>
        <taxon>Nonlabens</taxon>
    </lineage>
</organism>
<evidence type="ECO:0000313" key="3">
    <source>
        <dbReference type="Proteomes" id="UP000279600"/>
    </source>
</evidence>
<protein>
    <submittedName>
        <fullName evidence="2">Uncharacterized protein</fullName>
    </submittedName>
</protein>
<feature type="transmembrane region" description="Helical" evidence="1">
    <location>
        <begin position="199"/>
        <end position="217"/>
    </location>
</feature>
<reference evidence="2 3" key="1">
    <citation type="submission" date="2018-12" db="EMBL/GenBank/DDBJ databases">
        <title>Complete genome of Nonlabens sp. MJ115.</title>
        <authorList>
            <person name="Choi H.S."/>
            <person name="Jung J."/>
        </authorList>
    </citation>
    <scope>NUCLEOTIDE SEQUENCE [LARGE SCALE GENOMIC DNA]</scope>
    <source>
        <strain evidence="2 3">MJ115</strain>
    </source>
</reference>
<dbReference type="Proteomes" id="UP000279600">
    <property type="component" value="Chromosome"/>
</dbReference>
<keyword evidence="1" id="KW-0812">Transmembrane</keyword>
<gene>
    <name evidence="2" type="ORF">EJ995_10805</name>
</gene>
<dbReference type="RefSeq" id="WP_126448402.1">
    <property type="nucleotide sequence ID" value="NZ_CP034549.1"/>
</dbReference>
<dbReference type="EMBL" id="CP034549">
    <property type="protein sequence ID" value="AZQ44704.1"/>
    <property type="molecule type" value="Genomic_DNA"/>
</dbReference>
<feature type="transmembrane region" description="Helical" evidence="1">
    <location>
        <begin position="126"/>
        <end position="147"/>
    </location>
</feature>
<feature type="transmembrane region" description="Helical" evidence="1">
    <location>
        <begin position="12"/>
        <end position="33"/>
    </location>
</feature>